<name>A0A1C5IR54_9ACTN</name>
<gene>
    <name evidence="5" type="ORF">GA0070614_3260</name>
</gene>
<dbReference type="SUPFAM" id="SSF52821">
    <property type="entry name" value="Rhodanese/Cell cycle control phosphatase"/>
    <property type="match status" value="2"/>
</dbReference>
<feature type="domain" description="Rhodanese" evidence="4">
    <location>
        <begin position="57"/>
        <end position="164"/>
    </location>
</feature>
<keyword evidence="6" id="KW-1185">Reference proteome</keyword>
<dbReference type="InterPro" id="IPR001763">
    <property type="entry name" value="Rhodanese-like_dom"/>
</dbReference>
<evidence type="ECO:0000259" key="4">
    <source>
        <dbReference type="PROSITE" id="PS50206"/>
    </source>
</evidence>
<dbReference type="PROSITE" id="PS50206">
    <property type="entry name" value="RHODANESE_3"/>
    <property type="match status" value="2"/>
</dbReference>
<dbReference type="SMART" id="SM00450">
    <property type="entry name" value="RHOD"/>
    <property type="match status" value="2"/>
</dbReference>
<dbReference type="InterPro" id="IPR036873">
    <property type="entry name" value="Rhodanese-like_dom_sf"/>
</dbReference>
<keyword evidence="1" id="KW-0677">Repeat</keyword>
<dbReference type="PANTHER" id="PTHR43855:SF1">
    <property type="entry name" value="THIOSULFATE SULFURTRANSFERASE"/>
    <property type="match status" value="1"/>
</dbReference>
<dbReference type="PROSITE" id="PS00683">
    <property type="entry name" value="RHODANESE_2"/>
    <property type="match status" value="1"/>
</dbReference>
<evidence type="ECO:0000256" key="3">
    <source>
        <dbReference type="RuleBase" id="RU000507"/>
    </source>
</evidence>
<organism evidence="5 6">
    <name type="scientific">Micromonospora coxensis</name>
    <dbReference type="NCBI Taxonomy" id="356852"/>
    <lineage>
        <taxon>Bacteria</taxon>
        <taxon>Bacillati</taxon>
        <taxon>Actinomycetota</taxon>
        <taxon>Actinomycetes</taxon>
        <taxon>Micromonosporales</taxon>
        <taxon>Micromonosporaceae</taxon>
        <taxon>Micromonospora</taxon>
    </lineage>
</organism>
<dbReference type="AlphaFoldDB" id="A0A1C5IR54"/>
<dbReference type="Pfam" id="PF00581">
    <property type="entry name" value="Rhodanese"/>
    <property type="match status" value="2"/>
</dbReference>
<proteinExistence type="predicted"/>
<sequence>MAGGIRCGARFPMTGRRPAIRRTLGIMPVPSDPNPRLQSYADPQRLVTTEWLAEHLGDEGLVVVESDEDVLLYDTGHIPGAVKVDWHTELNDQVTRDYLDAASFAELCAAKGIGRDDTVVFYGDNFNWWAAYALWVFSLFGHADVRLLDGGRQKWVAEGRELTREKVTRPRAEYPVPQRDDAPIRAYREQVMAHVAAGRPLVDVRSPGEYTGEMLHMPDYPQEGALRGGHIPGAVSKPWKSAANDDGTFKSADELRAIYADQLGLSPSDDVVAYCRIGERSSHTWFVLRHLLGYPQVRNYDGSWTEWGNLVRAPVVKGDQPGGLAA</sequence>
<keyword evidence="5" id="KW-0670">Pyruvate</keyword>
<dbReference type="EMBL" id="LT607753">
    <property type="protein sequence ID" value="SCG60810.1"/>
    <property type="molecule type" value="Genomic_DNA"/>
</dbReference>
<evidence type="ECO:0000256" key="2">
    <source>
        <dbReference type="ARBA" id="ARBA00047549"/>
    </source>
</evidence>
<dbReference type="CDD" id="cd01449">
    <property type="entry name" value="TST_Repeat_2"/>
    <property type="match status" value="1"/>
</dbReference>
<dbReference type="GO" id="GO:0004792">
    <property type="term" value="F:thiosulfate-cyanide sulfurtransferase activity"/>
    <property type="evidence" value="ECO:0007669"/>
    <property type="project" value="UniProtKB-EC"/>
</dbReference>
<reference evidence="6" key="1">
    <citation type="submission" date="2016-06" db="EMBL/GenBank/DDBJ databases">
        <authorList>
            <person name="Varghese N."/>
            <person name="Submissions Spin"/>
        </authorList>
    </citation>
    <scope>NUCLEOTIDE SEQUENCE [LARGE SCALE GENOMIC DNA]</scope>
    <source>
        <strain evidence="6">DSM 45161</strain>
    </source>
</reference>
<evidence type="ECO:0000313" key="6">
    <source>
        <dbReference type="Proteomes" id="UP000198215"/>
    </source>
</evidence>
<feature type="domain" description="Rhodanese" evidence="4">
    <location>
        <begin position="201"/>
        <end position="316"/>
    </location>
</feature>
<accession>A0A1C5IR54</accession>
<dbReference type="CDD" id="cd01448">
    <property type="entry name" value="TST_Repeat_1"/>
    <property type="match status" value="1"/>
</dbReference>
<evidence type="ECO:0000256" key="1">
    <source>
        <dbReference type="ARBA" id="ARBA00022737"/>
    </source>
</evidence>
<dbReference type="Proteomes" id="UP000198215">
    <property type="component" value="Chromosome I"/>
</dbReference>
<dbReference type="PANTHER" id="PTHR43855">
    <property type="entry name" value="THIOSULFATE SULFURTRANSFERASE"/>
    <property type="match status" value="1"/>
</dbReference>
<keyword evidence="3 5" id="KW-0808">Transferase</keyword>
<evidence type="ECO:0000313" key="5">
    <source>
        <dbReference type="EMBL" id="SCG60810.1"/>
    </source>
</evidence>
<dbReference type="InterPro" id="IPR001307">
    <property type="entry name" value="Thiosulphate_STrfase_CS"/>
</dbReference>
<dbReference type="PROSITE" id="PS00380">
    <property type="entry name" value="RHODANESE_1"/>
    <property type="match status" value="1"/>
</dbReference>
<comment type="catalytic activity">
    <reaction evidence="2">
        <text>thiosulfate + hydrogen cyanide = thiocyanate + sulfite + 2 H(+)</text>
        <dbReference type="Rhea" id="RHEA:16881"/>
        <dbReference type="ChEBI" id="CHEBI:15378"/>
        <dbReference type="ChEBI" id="CHEBI:17359"/>
        <dbReference type="ChEBI" id="CHEBI:18022"/>
        <dbReference type="ChEBI" id="CHEBI:18407"/>
        <dbReference type="ChEBI" id="CHEBI:33542"/>
        <dbReference type="EC" id="2.8.1.1"/>
    </reaction>
</comment>
<dbReference type="Gene3D" id="3.40.250.10">
    <property type="entry name" value="Rhodanese-like domain"/>
    <property type="match status" value="2"/>
</dbReference>
<protein>
    <recommendedName>
        <fullName evidence="3">Sulfurtransferase</fullName>
    </recommendedName>
</protein>
<dbReference type="InterPro" id="IPR051126">
    <property type="entry name" value="Thiosulfate_sulfurtransferase"/>
</dbReference>